<feature type="region of interest" description="Disordered" evidence="6">
    <location>
        <begin position="195"/>
        <end position="223"/>
    </location>
</feature>
<sequence length="331" mass="37762">MVKFGETIEMDRRPEWIDGYVDYAGLKALLKKMEAAGTIREFSEHTVYKAFSVASDSNLLQCHAPREVDFTKKIDTEIAKVNKFADGLRKQLLARFDLAQHQHEAWIEAGSNEAGLAALNQVMLECSEALQNFEDFININYLAFSKILKKHDKLSSCPCRAPYLLRIQRETFARQCLPELIKGISDLHASLVVRSSQPGTPEQTREDSTPEDAEKKKKKGGVFDSAQKGGTTFIRSTRKYWVATADVLKVKTFLLRRLPVYKRSRLPVYKFTDGATDSDLVTSIYFDSPGRQLYEGRLKKFDGAIALRVRWYGPTPAHDDIVYMERKVHRE</sequence>
<evidence type="ECO:0000256" key="2">
    <source>
        <dbReference type="ARBA" id="ARBA00022554"/>
    </source>
</evidence>
<accession>A0A0M0K4X2</accession>
<evidence type="ECO:0000256" key="3">
    <source>
        <dbReference type="ARBA" id="ARBA00022692"/>
    </source>
</evidence>
<proteinExistence type="predicted"/>
<keyword evidence="5" id="KW-0472">Membrane</keyword>
<comment type="caution">
    <text evidence="8">The sequence shown here is derived from an EMBL/GenBank/DDBJ whole genome shotgun (WGS) entry which is preliminary data.</text>
</comment>
<dbReference type="GO" id="GO:0006799">
    <property type="term" value="P:polyphosphate biosynthetic process"/>
    <property type="evidence" value="ECO:0007669"/>
    <property type="project" value="UniProtKB-ARBA"/>
</dbReference>
<comment type="subcellular location">
    <subcellularLocation>
        <location evidence="1">Vacuole membrane</location>
        <topology evidence="1">Multi-pass membrane protein</topology>
    </subcellularLocation>
</comment>
<name>A0A0M0K4X2_9EUKA</name>
<dbReference type="Gene3D" id="3.20.100.30">
    <property type="entry name" value="VTC, catalytic tunnel domain"/>
    <property type="match status" value="1"/>
</dbReference>
<keyword evidence="2" id="KW-0926">Vacuole</keyword>
<dbReference type="EMBL" id="JWZX01001399">
    <property type="protein sequence ID" value="KOO33870.1"/>
    <property type="molecule type" value="Genomic_DNA"/>
</dbReference>
<feature type="compositionally biased region" description="Basic and acidic residues" evidence="6">
    <location>
        <begin position="203"/>
        <end position="215"/>
    </location>
</feature>
<dbReference type="InterPro" id="IPR042267">
    <property type="entry name" value="VTC_sf"/>
</dbReference>
<evidence type="ECO:0000256" key="6">
    <source>
        <dbReference type="SAM" id="MobiDB-lite"/>
    </source>
</evidence>
<evidence type="ECO:0000256" key="5">
    <source>
        <dbReference type="ARBA" id="ARBA00023136"/>
    </source>
</evidence>
<protein>
    <submittedName>
        <fullName evidence="8">Vacuolar transporter chaperone 4</fullName>
    </submittedName>
</protein>
<keyword evidence="3" id="KW-0812">Transmembrane</keyword>
<keyword evidence="4" id="KW-1133">Transmembrane helix</keyword>
<dbReference type="InterPro" id="IPR051572">
    <property type="entry name" value="VTC_Complex_Subunit"/>
</dbReference>
<dbReference type="Proteomes" id="UP000037460">
    <property type="component" value="Unassembled WGS sequence"/>
</dbReference>
<dbReference type="CDD" id="cd14447">
    <property type="entry name" value="SPX"/>
    <property type="match status" value="1"/>
</dbReference>
<dbReference type="GO" id="GO:0005774">
    <property type="term" value="C:vacuolar membrane"/>
    <property type="evidence" value="ECO:0007669"/>
    <property type="project" value="UniProtKB-SubCell"/>
</dbReference>
<feature type="domain" description="SPX" evidence="7">
    <location>
        <begin position="2"/>
        <end position="165"/>
    </location>
</feature>
<dbReference type="PANTHER" id="PTHR46140:SF1">
    <property type="entry name" value="VACUOLAR TRANSPORTER CHAPERONE COMPLEX SUBUNIT 4-RELATED"/>
    <property type="match status" value="1"/>
</dbReference>
<organism evidence="8 9">
    <name type="scientific">Chrysochromulina tobinii</name>
    <dbReference type="NCBI Taxonomy" id="1460289"/>
    <lineage>
        <taxon>Eukaryota</taxon>
        <taxon>Haptista</taxon>
        <taxon>Haptophyta</taxon>
        <taxon>Prymnesiophyceae</taxon>
        <taxon>Prymnesiales</taxon>
        <taxon>Chrysochromulinaceae</taxon>
        <taxon>Chrysochromulina</taxon>
    </lineage>
</organism>
<dbReference type="PANTHER" id="PTHR46140">
    <property type="entry name" value="VACUOLAR TRANSPORTER CHAPERONE 1-RELATED"/>
    <property type="match status" value="1"/>
</dbReference>
<dbReference type="PROSITE" id="PS51382">
    <property type="entry name" value="SPX"/>
    <property type="match status" value="1"/>
</dbReference>
<evidence type="ECO:0000313" key="9">
    <source>
        <dbReference type="Proteomes" id="UP000037460"/>
    </source>
</evidence>
<evidence type="ECO:0000256" key="4">
    <source>
        <dbReference type="ARBA" id="ARBA00022989"/>
    </source>
</evidence>
<dbReference type="InterPro" id="IPR004331">
    <property type="entry name" value="SPX_dom"/>
</dbReference>
<feature type="non-terminal residue" evidence="8">
    <location>
        <position position="331"/>
    </location>
</feature>
<keyword evidence="9" id="KW-1185">Reference proteome</keyword>
<dbReference type="Pfam" id="PF03105">
    <property type="entry name" value="SPX"/>
    <property type="match status" value="1"/>
</dbReference>
<evidence type="ECO:0000313" key="8">
    <source>
        <dbReference type="EMBL" id="KOO33870.1"/>
    </source>
</evidence>
<reference evidence="9" key="1">
    <citation type="journal article" date="2015" name="PLoS Genet.">
        <title>Genome Sequence and Transcriptome Analyses of Chrysochromulina tobin: Metabolic Tools for Enhanced Algal Fitness in the Prominent Order Prymnesiales (Haptophyceae).</title>
        <authorList>
            <person name="Hovde B.T."/>
            <person name="Deodato C.R."/>
            <person name="Hunsperger H.M."/>
            <person name="Ryken S.A."/>
            <person name="Yost W."/>
            <person name="Jha R.K."/>
            <person name="Patterson J."/>
            <person name="Monnat R.J. Jr."/>
            <person name="Barlow S.B."/>
            <person name="Starkenburg S.R."/>
            <person name="Cattolico R.A."/>
        </authorList>
    </citation>
    <scope>NUCLEOTIDE SEQUENCE</scope>
    <source>
        <strain evidence="9">CCMP291</strain>
    </source>
</reference>
<dbReference type="Pfam" id="PF09359">
    <property type="entry name" value="VTC"/>
    <property type="match status" value="1"/>
</dbReference>
<evidence type="ECO:0000259" key="7">
    <source>
        <dbReference type="PROSITE" id="PS51382"/>
    </source>
</evidence>
<dbReference type="OrthoDB" id="6493944at2759"/>
<gene>
    <name evidence="8" type="ORF">Ctob_010479</name>
</gene>
<dbReference type="InterPro" id="IPR018966">
    <property type="entry name" value="VTC_domain"/>
</dbReference>
<dbReference type="AlphaFoldDB" id="A0A0M0K4X2"/>
<evidence type="ECO:0000256" key="1">
    <source>
        <dbReference type="ARBA" id="ARBA00004128"/>
    </source>
</evidence>